<reference evidence="3 4" key="1">
    <citation type="submission" date="2019-07" db="EMBL/GenBank/DDBJ databases">
        <authorList>
            <person name="Jastrzebski P J."/>
            <person name="Paukszto L."/>
            <person name="Jastrzebski P J."/>
        </authorList>
    </citation>
    <scope>NUCLEOTIDE SEQUENCE [LARGE SCALE GENOMIC DNA]</scope>
    <source>
        <strain evidence="3 4">WMS-il1</strain>
    </source>
</reference>
<organism evidence="3 4">
    <name type="scientific">Hymenolepis diminuta</name>
    <name type="common">Rat tapeworm</name>
    <dbReference type="NCBI Taxonomy" id="6216"/>
    <lineage>
        <taxon>Eukaryota</taxon>
        <taxon>Metazoa</taxon>
        <taxon>Spiralia</taxon>
        <taxon>Lophotrochozoa</taxon>
        <taxon>Platyhelminthes</taxon>
        <taxon>Cestoda</taxon>
        <taxon>Eucestoda</taxon>
        <taxon>Cyclophyllidea</taxon>
        <taxon>Hymenolepididae</taxon>
        <taxon>Hymenolepis</taxon>
    </lineage>
</organism>
<dbReference type="EMBL" id="CABIJS010000444">
    <property type="protein sequence ID" value="VUZ51686.1"/>
    <property type="molecule type" value="Genomic_DNA"/>
</dbReference>
<protein>
    <recommendedName>
        <fullName evidence="2">SS18 N-terminal domain-containing protein</fullName>
    </recommendedName>
</protein>
<evidence type="ECO:0000313" key="4">
    <source>
        <dbReference type="Proteomes" id="UP000321570"/>
    </source>
</evidence>
<name>A0A564YWZ7_HYMDI</name>
<evidence type="ECO:0000313" key="3">
    <source>
        <dbReference type="EMBL" id="VUZ51686.1"/>
    </source>
</evidence>
<keyword evidence="4" id="KW-1185">Reference proteome</keyword>
<evidence type="ECO:0000256" key="1">
    <source>
        <dbReference type="ARBA" id="ARBA00007945"/>
    </source>
</evidence>
<gene>
    <name evidence="3" type="ORF">WMSIL1_LOCUS10523</name>
</gene>
<dbReference type="Pfam" id="PF05030">
    <property type="entry name" value="SSXT"/>
    <property type="match status" value="1"/>
</dbReference>
<evidence type="ECO:0000259" key="2">
    <source>
        <dbReference type="Pfam" id="PF05030"/>
    </source>
</evidence>
<proteinExistence type="inferred from homology"/>
<sequence length="86" mass="10116">MRLASFSYLPPGFLIYKPRMSWIIATREPPTQFTVDRIMDENDFLLDIINKKLTSGDFEEAVSYQKILQRNLTFLIELRFQPGNSK</sequence>
<accession>A0A564YWZ7</accession>
<feature type="domain" description="SS18 N-terminal" evidence="2">
    <location>
        <begin position="27"/>
        <end position="75"/>
    </location>
</feature>
<comment type="similarity">
    <text evidence="1">Belongs to the SS18 family.</text>
</comment>
<dbReference type="InterPro" id="IPR007726">
    <property type="entry name" value="SS18_N"/>
</dbReference>
<dbReference type="Proteomes" id="UP000321570">
    <property type="component" value="Unassembled WGS sequence"/>
</dbReference>
<dbReference type="AlphaFoldDB" id="A0A564YWZ7"/>